<dbReference type="STRING" id="85968.GCA_900073015_01267"/>
<dbReference type="InterPro" id="IPR006016">
    <property type="entry name" value="UspA"/>
</dbReference>
<dbReference type="SUPFAM" id="SSF52402">
    <property type="entry name" value="Adenine nucleotide alpha hydrolases-like"/>
    <property type="match status" value="2"/>
</dbReference>
<evidence type="ECO:0000313" key="3">
    <source>
        <dbReference type="EMBL" id="PIB75591.1"/>
    </source>
</evidence>
<keyword evidence="4" id="KW-1185">Reference proteome</keyword>
<name>A0A2G5PB46_9MYCO</name>
<dbReference type="RefSeq" id="WP_090587572.1">
    <property type="nucleotide sequence ID" value="NZ_CP104302.1"/>
</dbReference>
<dbReference type="AlphaFoldDB" id="A0A2G5PB46"/>
<dbReference type="PANTHER" id="PTHR46268">
    <property type="entry name" value="STRESS RESPONSE PROTEIN NHAX"/>
    <property type="match status" value="1"/>
</dbReference>
<proteinExistence type="inferred from homology"/>
<dbReference type="EMBL" id="PDCN02000009">
    <property type="protein sequence ID" value="PIB75591.1"/>
    <property type="molecule type" value="Genomic_DNA"/>
</dbReference>
<reference evidence="3 4" key="1">
    <citation type="journal article" date="2017" name="Infect. Genet. Evol.">
        <title>The new phylogeny of the genus Mycobacterium: The old and the news.</title>
        <authorList>
            <person name="Tortoli E."/>
            <person name="Fedrizzi T."/>
            <person name="Meehan C.J."/>
            <person name="Trovato A."/>
            <person name="Grottola A."/>
            <person name="Giacobazzi E."/>
            <person name="Serpini G.F."/>
            <person name="Tagliazucchi S."/>
            <person name="Fabio A."/>
            <person name="Bettua C."/>
            <person name="Bertorelli R."/>
            <person name="Frascaro F."/>
            <person name="De Sanctis V."/>
            <person name="Pecorari M."/>
            <person name="Jousson O."/>
            <person name="Segata N."/>
            <person name="Cirillo D.M."/>
        </authorList>
    </citation>
    <scope>NUCLEOTIDE SEQUENCE [LARGE SCALE GENOMIC DNA]</scope>
    <source>
        <strain evidence="3 4">CIP1034565</strain>
    </source>
</reference>
<accession>A0A2G5PB46</accession>
<protein>
    <submittedName>
        <fullName evidence="3">Universal stress protein</fullName>
    </submittedName>
</protein>
<sequence length="291" mass="30674">MRILVAYLDTPGGADALMLGQRLARSFGGVVDVTMVMRPESPTSVALTPGDYNEVLAEQFRAWLEQAQAAVDPDLLGESRLRVGESVVEELIADATENDAEMIVVGGTGGGLLPGHTLGTVVNELVHTAPLPVALTPRGLRDSEVARVDEITCAIGRRPGATRLLETAVRYTEAGAVPLRLLSLVALDPEGHRGERAAELRDAARAHAQNTLEAARAALPEGYAVTAEVGEGGTVEEATAELSWHDGQLLMVGSSRLAQPRRLFLGSTAAKMLRVLEVPVVVVPSPGADDE</sequence>
<gene>
    <name evidence="3" type="ORF">CQY22_009240</name>
</gene>
<dbReference type="PANTHER" id="PTHR46268:SF15">
    <property type="entry name" value="UNIVERSAL STRESS PROTEIN HP_0031"/>
    <property type="match status" value="1"/>
</dbReference>
<feature type="domain" description="UspA" evidence="2">
    <location>
        <begin position="2"/>
        <end position="136"/>
    </location>
</feature>
<dbReference type="Gene3D" id="3.40.50.12370">
    <property type="match status" value="1"/>
</dbReference>
<organism evidence="3 4">
    <name type="scientific">Mycolicibacterium brumae</name>
    <dbReference type="NCBI Taxonomy" id="85968"/>
    <lineage>
        <taxon>Bacteria</taxon>
        <taxon>Bacillati</taxon>
        <taxon>Actinomycetota</taxon>
        <taxon>Actinomycetes</taxon>
        <taxon>Mycobacteriales</taxon>
        <taxon>Mycobacteriaceae</taxon>
        <taxon>Mycolicibacterium</taxon>
    </lineage>
</organism>
<comment type="similarity">
    <text evidence="1">Belongs to the universal stress protein A family.</text>
</comment>
<evidence type="ECO:0000256" key="1">
    <source>
        <dbReference type="ARBA" id="ARBA00008791"/>
    </source>
</evidence>
<dbReference type="OrthoDB" id="5242641at2"/>
<dbReference type="Proteomes" id="UP000230551">
    <property type="component" value="Unassembled WGS sequence"/>
</dbReference>
<evidence type="ECO:0000313" key="4">
    <source>
        <dbReference type="Proteomes" id="UP000230551"/>
    </source>
</evidence>
<dbReference type="Pfam" id="PF00582">
    <property type="entry name" value="Usp"/>
    <property type="match status" value="2"/>
</dbReference>
<evidence type="ECO:0000259" key="2">
    <source>
        <dbReference type="Pfam" id="PF00582"/>
    </source>
</evidence>
<dbReference type="CDD" id="cd00293">
    <property type="entry name" value="USP-like"/>
    <property type="match status" value="2"/>
</dbReference>
<comment type="caution">
    <text evidence="3">The sequence shown here is derived from an EMBL/GenBank/DDBJ whole genome shotgun (WGS) entry which is preliminary data.</text>
</comment>
<feature type="domain" description="UspA" evidence="2">
    <location>
        <begin position="151"/>
        <end position="284"/>
    </location>
</feature>